<keyword evidence="2" id="KW-1185">Reference proteome</keyword>
<proteinExistence type="predicted"/>
<evidence type="ECO:0000313" key="1">
    <source>
        <dbReference type="EMBL" id="CAM04443.1"/>
    </source>
</evidence>
<reference evidence="1 2" key="1">
    <citation type="journal article" date="2007" name="Nat. Biotechnol.">
        <title>Complete genome sequence of the erythromycin-producing bacterium Saccharopolyspora erythraea NRRL23338.</title>
        <authorList>
            <person name="Oliynyk M."/>
            <person name="Samborskyy M."/>
            <person name="Lester J.B."/>
            <person name="Mironenko T."/>
            <person name="Scott N."/>
            <person name="Dickens S."/>
            <person name="Haydock S.F."/>
            <person name="Leadlay P.F."/>
        </authorList>
    </citation>
    <scope>NUCLEOTIDE SEQUENCE [LARGE SCALE GENOMIC DNA]</scope>
    <source>
        <strain evidence="2">ATCC 11635 / DSM 40517 / JCM 4748 / NBRC 13426 / NCIMB 8594 / NRRL 2338</strain>
    </source>
</reference>
<gene>
    <name evidence="1" type="ordered locus">SACE_5201</name>
</gene>
<dbReference type="KEGG" id="sen:SACE_5201"/>
<organism evidence="1 2">
    <name type="scientific">Saccharopolyspora erythraea (strain ATCC 11635 / DSM 40517 / JCM 4748 / NBRC 13426 / NCIMB 8594 / NRRL 2338)</name>
    <dbReference type="NCBI Taxonomy" id="405948"/>
    <lineage>
        <taxon>Bacteria</taxon>
        <taxon>Bacillati</taxon>
        <taxon>Actinomycetota</taxon>
        <taxon>Actinomycetes</taxon>
        <taxon>Pseudonocardiales</taxon>
        <taxon>Pseudonocardiaceae</taxon>
        <taxon>Saccharopolyspora</taxon>
    </lineage>
</organism>
<dbReference type="HOGENOM" id="CLU_3029733_0_0_11"/>
<dbReference type="Proteomes" id="UP000006728">
    <property type="component" value="Chromosome"/>
</dbReference>
<sequence length="55" mass="6073">MMRRLVPVAGLLAAAIAGYLGVYRLGRWLDEPVQFSPRERDETGSGQRTPARDTA</sequence>
<protein>
    <submittedName>
        <fullName evidence="1">Uncharacterized protein</fullName>
    </submittedName>
</protein>
<accession>A4FK68</accession>
<name>A4FK68_SACEN</name>
<dbReference type="EMBL" id="AM420293">
    <property type="protein sequence ID" value="CAM04443.1"/>
    <property type="molecule type" value="Genomic_DNA"/>
</dbReference>
<dbReference type="AlphaFoldDB" id="A4FK68"/>
<evidence type="ECO:0000313" key="2">
    <source>
        <dbReference type="Proteomes" id="UP000006728"/>
    </source>
</evidence>